<proteinExistence type="predicted"/>
<protein>
    <submittedName>
        <fullName evidence="2">Calponin-homology</fullName>
    </submittedName>
</protein>
<dbReference type="Proteomes" id="UP000478052">
    <property type="component" value="Unassembled WGS sequence"/>
</dbReference>
<evidence type="ECO:0000313" key="3">
    <source>
        <dbReference type="Proteomes" id="UP000478052"/>
    </source>
</evidence>
<dbReference type="OrthoDB" id="10017054at2759"/>
<organism evidence="2 3">
    <name type="scientific">Aphis craccivora</name>
    <name type="common">Cowpea aphid</name>
    <dbReference type="NCBI Taxonomy" id="307492"/>
    <lineage>
        <taxon>Eukaryota</taxon>
        <taxon>Metazoa</taxon>
        <taxon>Ecdysozoa</taxon>
        <taxon>Arthropoda</taxon>
        <taxon>Hexapoda</taxon>
        <taxon>Insecta</taxon>
        <taxon>Pterygota</taxon>
        <taxon>Neoptera</taxon>
        <taxon>Paraneoptera</taxon>
        <taxon>Hemiptera</taxon>
        <taxon>Sternorrhyncha</taxon>
        <taxon>Aphidomorpha</taxon>
        <taxon>Aphidoidea</taxon>
        <taxon>Aphididae</taxon>
        <taxon>Aphidini</taxon>
        <taxon>Aphis</taxon>
        <taxon>Aphis</taxon>
    </lineage>
</organism>
<feature type="region of interest" description="Disordered" evidence="1">
    <location>
        <begin position="141"/>
        <end position="175"/>
    </location>
</feature>
<evidence type="ECO:0000256" key="1">
    <source>
        <dbReference type="SAM" id="MobiDB-lite"/>
    </source>
</evidence>
<dbReference type="EMBL" id="VUJU01013641">
    <property type="protein sequence ID" value="KAF0704153.1"/>
    <property type="molecule type" value="Genomic_DNA"/>
</dbReference>
<feature type="non-terminal residue" evidence="2">
    <location>
        <position position="1"/>
    </location>
</feature>
<reference evidence="2 3" key="1">
    <citation type="submission" date="2019-08" db="EMBL/GenBank/DDBJ databases">
        <title>Whole genome of Aphis craccivora.</title>
        <authorList>
            <person name="Voronova N.V."/>
            <person name="Shulinski R.S."/>
            <person name="Bandarenka Y.V."/>
            <person name="Zhorov D.G."/>
            <person name="Warner D."/>
        </authorList>
    </citation>
    <scope>NUCLEOTIDE SEQUENCE [LARGE SCALE GENOMIC DNA]</scope>
    <source>
        <strain evidence="2">180601</strain>
        <tissue evidence="2">Whole Body</tissue>
    </source>
</reference>
<keyword evidence="3" id="KW-1185">Reference proteome</keyword>
<feature type="compositionally biased region" description="Basic and acidic residues" evidence="1">
    <location>
        <begin position="141"/>
        <end position="155"/>
    </location>
</feature>
<dbReference type="AlphaFoldDB" id="A0A6G0VPH5"/>
<evidence type="ECO:0000313" key="2">
    <source>
        <dbReference type="EMBL" id="KAF0704153.1"/>
    </source>
</evidence>
<accession>A0A6G0VPH5</accession>
<gene>
    <name evidence="2" type="ORF">FWK35_00038991</name>
</gene>
<sequence>FTQKFENNTLTESDFHSYWKTWVPIILKPEVQGNSVDWSFNEPKAEQILLNTLEEFICNGNSIEVLRSLTQQNFPSSVSTVYQTTSEQKGGVDQLITDHKGKPLFGLKALQGIGKNEEEPIYDDMPEPLVSPQLKELVLKHEKHAKESSKLDSQPRQKPRSAALLPNVFAPSRSY</sequence>
<name>A0A6G0VPH5_APHCR</name>
<comment type="caution">
    <text evidence="2">The sequence shown here is derived from an EMBL/GenBank/DDBJ whole genome shotgun (WGS) entry which is preliminary data.</text>
</comment>